<keyword evidence="2" id="KW-0805">Transcription regulation</keyword>
<evidence type="ECO:0000313" key="10">
    <source>
        <dbReference type="Proteomes" id="UP000755585"/>
    </source>
</evidence>
<dbReference type="EMBL" id="JAGINT010000001">
    <property type="protein sequence ID" value="MBP2351655.1"/>
    <property type="molecule type" value="Genomic_DNA"/>
</dbReference>
<evidence type="ECO:0000256" key="5">
    <source>
        <dbReference type="PROSITE-ProRule" id="PRU00169"/>
    </source>
</evidence>
<evidence type="ECO:0000259" key="7">
    <source>
        <dbReference type="PROSITE" id="PS50043"/>
    </source>
</evidence>
<proteinExistence type="predicted"/>
<dbReference type="InterPro" id="IPR000792">
    <property type="entry name" value="Tscrpt_reg_LuxR_C"/>
</dbReference>
<evidence type="ECO:0000313" key="9">
    <source>
        <dbReference type="EMBL" id="MBP2351655.1"/>
    </source>
</evidence>
<comment type="caution">
    <text evidence="9">The sequence shown here is derived from an EMBL/GenBank/DDBJ whole genome shotgun (WGS) entry which is preliminary data.</text>
</comment>
<dbReference type="PROSITE" id="PS50110">
    <property type="entry name" value="RESPONSE_REGULATORY"/>
    <property type="match status" value="1"/>
</dbReference>
<dbReference type="SUPFAM" id="SSF52172">
    <property type="entry name" value="CheY-like"/>
    <property type="match status" value="1"/>
</dbReference>
<dbReference type="PROSITE" id="PS50043">
    <property type="entry name" value="HTH_LUXR_2"/>
    <property type="match status" value="1"/>
</dbReference>
<dbReference type="Pfam" id="PF00196">
    <property type="entry name" value="GerE"/>
    <property type="match status" value="1"/>
</dbReference>
<organism evidence="9 10">
    <name type="scientific">Kribbella aluminosa</name>
    <dbReference type="NCBI Taxonomy" id="416017"/>
    <lineage>
        <taxon>Bacteria</taxon>
        <taxon>Bacillati</taxon>
        <taxon>Actinomycetota</taxon>
        <taxon>Actinomycetes</taxon>
        <taxon>Propionibacteriales</taxon>
        <taxon>Kribbellaceae</taxon>
        <taxon>Kribbella</taxon>
    </lineage>
</organism>
<keyword evidence="4" id="KW-0804">Transcription</keyword>
<sequence>MRRYGVIRVLLVDDQPLIRVGLRGILELEDDIEVVGEASSGRKALDLLANLLPGTPVDVVLMDIRMPELDGIETTTAICADPRYADVHLLVLTTFETDEYVVAALRAGASGFLGKGAEPEALVNAVRVIAAGESLLSATATRSLIERFLAKPSATSQAPVPTTQATQTTAPGPPGLAALTDRERETLILVAEGKSNEEIAGHFVISPHTVKTHVSRTMTKLDAHDRAQLVVIAYTAGLLLQQ</sequence>
<dbReference type="Proteomes" id="UP000755585">
    <property type="component" value="Unassembled WGS sequence"/>
</dbReference>
<evidence type="ECO:0000259" key="8">
    <source>
        <dbReference type="PROSITE" id="PS50110"/>
    </source>
</evidence>
<dbReference type="Gene3D" id="3.40.50.2300">
    <property type="match status" value="1"/>
</dbReference>
<dbReference type="SUPFAM" id="SSF46894">
    <property type="entry name" value="C-terminal effector domain of the bipartite response regulators"/>
    <property type="match status" value="1"/>
</dbReference>
<dbReference type="InterPro" id="IPR011006">
    <property type="entry name" value="CheY-like_superfamily"/>
</dbReference>
<dbReference type="CDD" id="cd06170">
    <property type="entry name" value="LuxR_C_like"/>
    <property type="match status" value="1"/>
</dbReference>
<keyword evidence="1 5" id="KW-0597">Phosphoprotein</keyword>
<feature type="modified residue" description="4-aspartylphosphate" evidence="5">
    <location>
        <position position="63"/>
    </location>
</feature>
<keyword evidence="10" id="KW-1185">Reference proteome</keyword>
<dbReference type="GO" id="GO:0003677">
    <property type="term" value="F:DNA binding"/>
    <property type="evidence" value="ECO:0007669"/>
    <property type="project" value="UniProtKB-KW"/>
</dbReference>
<keyword evidence="3 9" id="KW-0238">DNA-binding</keyword>
<feature type="region of interest" description="Disordered" evidence="6">
    <location>
        <begin position="155"/>
        <end position="177"/>
    </location>
</feature>
<feature type="domain" description="Response regulatory" evidence="8">
    <location>
        <begin position="8"/>
        <end position="130"/>
    </location>
</feature>
<dbReference type="Pfam" id="PF00072">
    <property type="entry name" value="Response_reg"/>
    <property type="match status" value="1"/>
</dbReference>
<evidence type="ECO:0000256" key="6">
    <source>
        <dbReference type="SAM" id="MobiDB-lite"/>
    </source>
</evidence>
<evidence type="ECO:0000256" key="3">
    <source>
        <dbReference type="ARBA" id="ARBA00023125"/>
    </source>
</evidence>
<evidence type="ECO:0000256" key="4">
    <source>
        <dbReference type="ARBA" id="ARBA00023163"/>
    </source>
</evidence>
<dbReference type="InterPro" id="IPR001789">
    <property type="entry name" value="Sig_transdc_resp-reg_receiver"/>
</dbReference>
<dbReference type="InterPro" id="IPR016032">
    <property type="entry name" value="Sig_transdc_resp-reg_C-effctor"/>
</dbReference>
<dbReference type="PRINTS" id="PR00038">
    <property type="entry name" value="HTHLUXR"/>
</dbReference>
<dbReference type="PROSITE" id="PS00622">
    <property type="entry name" value="HTH_LUXR_1"/>
    <property type="match status" value="1"/>
</dbReference>
<evidence type="ECO:0000256" key="2">
    <source>
        <dbReference type="ARBA" id="ARBA00023015"/>
    </source>
</evidence>
<name>A0ABS4UJ54_9ACTN</name>
<dbReference type="SMART" id="SM00448">
    <property type="entry name" value="REC"/>
    <property type="match status" value="1"/>
</dbReference>
<gene>
    <name evidence="9" type="ORF">JOF29_002738</name>
</gene>
<accession>A0ABS4UJ54</accession>
<reference evidence="9 10" key="1">
    <citation type="submission" date="2021-03" db="EMBL/GenBank/DDBJ databases">
        <title>Sequencing the genomes of 1000 actinobacteria strains.</title>
        <authorList>
            <person name="Klenk H.-P."/>
        </authorList>
    </citation>
    <scope>NUCLEOTIDE SEQUENCE [LARGE SCALE GENOMIC DNA]</scope>
    <source>
        <strain evidence="9 10">DSM 18824</strain>
    </source>
</reference>
<dbReference type="PANTHER" id="PTHR43214">
    <property type="entry name" value="TWO-COMPONENT RESPONSE REGULATOR"/>
    <property type="match status" value="1"/>
</dbReference>
<evidence type="ECO:0000256" key="1">
    <source>
        <dbReference type="ARBA" id="ARBA00022553"/>
    </source>
</evidence>
<dbReference type="InterPro" id="IPR058245">
    <property type="entry name" value="NreC/VraR/RcsB-like_REC"/>
</dbReference>
<dbReference type="SMART" id="SM00421">
    <property type="entry name" value="HTH_LUXR"/>
    <property type="match status" value="1"/>
</dbReference>
<dbReference type="RefSeq" id="WP_245357573.1">
    <property type="nucleotide sequence ID" value="NZ_BAAAVU010000013.1"/>
</dbReference>
<dbReference type="InterPro" id="IPR039420">
    <property type="entry name" value="WalR-like"/>
</dbReference>
<feature type="domain" description="HTH luxR-type" evidence="7">
    <location>
        <begin position="172"/>
        <end position="237"/>
    </location>
</feature>
<protein>
    <submittedName>
        <fullName evidence="9">DNA-binding NarL/FixJ family response regulator</fullName>
    </submittedName>
</protein>
<dbReference type="PANTHER" id="PTHR43214:SF24">
    <property type="entry name" value="TRANSCRIPTIONAL REGULATORY PROTEIN NARL-RELATED"/>
    <property type="match status" value="1"/>
</dbReference>
<dbReference type="CDD" id="cd17535">
    <property type="entry name" value="REC_NarL-like"/>
    <property type="match status" value="1"/>
</dbReference>